<evidence type="ECO:0000313" key="3">
    <source>
        <dbReference type="Proteomes" id="UP000537825"/>
    </source>
</evidence>
<evidence type="ECO:0000256" key="1">
    <source>
        <dbReference type="SAM" id="MobiDB-lite"/>
    </source>
</evidence>
<proteinExistence type="predicted"/>
<keyword evidence="3" id="KW-1185">Reference proteome</keyword>
<dbReference type="Gene3D" id="3.90.70.80">
    <property type="match status" value="1"/>
</dbReference>
<dbReference type="EMBL" id="JAAAPK010000013">
    <property type="protein sequence ID" value="NBC45389.1"/>
    <property type="molecule type" value="Genomic_DNA"/>
</dbReference>
<dbReference type="RefSeq" id="WP_139920657.1">
    <property type="nucleotide sequence ID" value="NZ_CBCSLE010000166.1"/>
</dbReference>
<evidence type="ECO:0000313" key="2">
    <source>
        <dbReference type="EMBL" id="NBC45389.1"/>
    </source>
</evidence>
<accession>A0A7X5BVN5</accession>
<gene>
    <name evidence="2" type="ORF">GTZ93_36875</name>
</gene>
<feature type="region of interest" description="Disordered" evidence="1">
    <location>
        <begin position="670"/>
        <end position="692"/>
    </location>
</feature>
<reference evidence="2 3" key="1">
    <citation type="submission" date="2020-01" db="EMBL/GenBank/DDBJ databases">
        <title>The draft genome sequence of Corallococcus exiguus DSM 14696.</title>
        <authorList>
            <person name="Zhang X."/>
            <person name="Zhu H."/>
        </authorList>
    </citation>
    <scope>NUCLEOTIDE SEQUENCE [LARGE SCALE GENOMIC DNA]</scope>
    <source>
        <strain evidence="2 3">DSM 14696</strain>
    </source>
</reference>
<dbReference type="AlphaFoldDB" id="A0A7X5BVN5"/>
<dbReference type="Proteomes" id="UP000537825">
    <property type="component" value="Unassembled WGS sequence"/>
</dbReference>
<evidence type="ECO:0008006" key="4">
    <source>
        <dbReference type="Google" id="ProtNLM"/>
    </source>
</evidence>
<comment type="caution">
    <text evidence="2">The sequence shown here is derived from an EMBL/GenBank/DDBJ whole genome shotgun (WGS) entry which is preliminary data.</text>
</comment>
<name>A0A7X5BVN5_9BACT</name>
<organism evidence="2 3">
    <name type="scientific">Corallococcus exiguus</name>
    <dbReference type="NCBI Taxonomy" id="83462"/>
    <lineage>
        <taxon>Bacteria</taxon>
        <taxon>Pseudomonadati</taxon>
        <taxon>Myxococcota</taxon>
        <taxon>Myxococcia</taxon>
        <taxon>Myxococcales</taxon>
        <taxon>Cystobacterineae</taxon>
        <taxon>Myxococcaceae</taxon>
        <taxon>Corallococcus</taxon>
    </lineage>
</organism>
<protein>
    <recommendedName>
        <fullName evidence="4">OTU domain-containing protein</fullName>
    </recommendedName>
</protein>
<sequence length="970" mass="110499">MLLALNTGLVELTSEVALRWSRETGSQLPDFVDEDGLDLFLVTQDRIYRQDEFVQFLLDLVRFLQVRLSIKVALKNLDAYEARLGEQKVSPELVRKMLGVKVFPKTEEAQALHDDVARVVESMLDEEWDYLDECRASLYEQLDWHTSRGDKSGRVSSGRLQKALKSVTVEDLKKDQGKSRAKFQYYEPVRLRLMSLGFVVSPAGTPLGAVFPASDWVRDLPLESQFWEKVKERTDALVQNYHLLGDDSSALTRLLKPPVDHPLSEEFKKNWRTVCTAFVSTVGCLCVSWTRHQEGGKTVYVPVLGLSGVVQEEPDEKYFGKYCRHLALPTWKTDQEVPKKDPDKYKSPEEIEKLRKELKEESSDFLKKRWKGKNKIVLDEDQQSQLDTHERRQAELELLDFYARRRQAEAHEEEEFKKGLWTNYDVMIGRTNTAALEYRARDLLQLRRPARQALLSYVSFRQNKTHDKLRIEAHPVSGLQGRALGVDLWICGWHSLNCAEPAALMTASSYFCDGADVLVCFPYEGFQDTGKQRNRPKETCPWCAAVELGFRSLSRNTGQVEKSVETGDWVTEFTRATQNEPSKVLSPKQGFDAFDDSNPITVSTRKTLSGNNGLALVKNNNLDDRAYSEVVETKIGRIRSMYHLLGLLDPEVIALDRPLFGQQKLLGSGALTGSGRGRGSRQRPLVSLDKGGTKNNLLKEMEHWSKQAESRIRSEAESRLQRATALFDMYVQQNFVITDNPGGGDCLYYAFSDGVKRRTPQSVAQLPEGDRLEEAMLYRESAAAMTANLIRRGVGISPVMFRDMRPSQDVLRRLDNASTALDRIRLDAWASVRLRRGLRVDYAFRDTDPRYAEHVALAETFVMEAVRRNVELSESLRVIADAYESGQRRRRQWAGDLDFRGLVLSARVNLRIHYVDTSERGIRDHHGHRVDTYDFRELSAQYFGSNVPGAAITIDILHVGDNHYVAGRRA</sequence>